<comment type="subcellular location">
    <subcellularLocation>
        <location evidence="1">Nucleus</location>
    </subcellularLocation>
</comment>
<evidence type="ECO:0000256" key="2">
    <source>
        <dbReference type="ARBA" id="ARBA00022478"/>
    </source>
</evidence>
<organism evidence="6 8">
    <name type="scientific">Blastocystis sp. subtype 1 (strain ATCC 50177 / NandII)</name>
    <dbReference type="NCBI Taxonomy" id="478820"/>
    <lineage>
        <taxon>Eukaryota</taxon>
        <taxon>Sar</taxon>
        <taxon>Stramenopiles</taxon>
        <taxon>Bigyra</taxon>
        <taxon>Opalozoa</taxon>
        <taxon>Opalinata</taxon>
        <taxon>Blastocystidae</taxon>
        <taxon>Blastocystis</taxon>
    </lineage>
</organism>
<sequence>MKKTSAFSLVEITFEACLLPVDLQNISNGIKRCLFSKLLQYSEEAEGVIVAFKNIKLLNRKSEIVDESPFIRFNVKADCLVFKPQRGMEINGTVNMVGLHYIGLIVCGLFNASIPEDLMPKGSSYDTASRTWTINGTTMEIGATLKVKVDRIHDNNGLLSMLCSVN</sequence>
<dbReference type="PANTHER" id="PTHR12709">
    <property type="entry name" value="DNA-DIRECTED RNA POLYMERASE II, III"/>
    <property type="match status" value="1"/>
</dbReference>
<dbReference type="InterPro" id="IPR041178">
    <property type="entry name" value="RPA43_OB"/>
</dbReference>
<keyword evidence="8" id="KW-1185">Reference proteome</keyword>
<dbReference type="InterPro" id="IPR045113">
    <property type="entry name" value="Rpb7-like"/>
</dbReference>
<name>A0A196S6Z1_BLAHN</name>
<evidence type="ECO:0000313" key="8">
    <source>
        <dbReference type="Proteomes" id="UP000078348"/>
    </source>
</evidence>
<dbReference type="EMBL" id="LXWW01000060">
    <property type="protein sequence ID" value="OAO16789.1"/>
    <property type="molecule type" value="Genomic_DNA"/>
</dbReference>
<reference evidence="6 8" key="1">
    <citation type="submission" date="2016-05" db="EMBL/GenBank/DDBJ databases">
        <title>Nuclear genome of Blastocystis sp. subtype 1 NandII.</title>
        <authorList>
            <person name="Gentekaki E."/>
            <person name="Curtis B."/>
            <person name="Stairs C."/>
            <person name="Eme L."/>
            <person name="Herman E."/>
            <person name="Klimes V."/>
            <person name="Arias M.C."/>
            <person name="Elias M."/>
            <person name="Hilliou F."/>
            <person name="Klute M."/>
            <person name="Malik S.-B."/>
            <person name="Pightling A."/>
            <person name="Rachubinski R."/>
            <person name="Salas D."/>
            <person name="Schlacht A."/>
            <person name="Suga H."/>
            <person name="Archibald J."/>
            <person name="Ball S.G."/>
            <person name="Clark G."/>
            <person name="Dacks J."/>
            <person name="Van Der Giezen M."/>
            <person name="Tsaousis A."/>
            <person name="Roger A."/>
        </authorList>
    </citation>
    <scope>NUCLEOTIDE SEQUENCE [LARGE SCALE GENOMIC DNA]</scope>
    <source>
        <strain evidence="8">ATCC 50177 / NandII</strain>
        <strain evidence="6">NandII</strain>
    </source>
</reference>
<keyword evidence="2 6" id="KW-0240">DNA-directed RNA polymerase</keyword>
<dbReference type="InterPro" id="IPR036898">
    <property type="entry name" value="RNA_pol_Rpb7-like_N_sf"/>
</dbReference>
<dbReference type="PANTHER" id="PTHR12709:SF5">
    <property type="entry name" value="DNA-DIRECTED RNA POLYMERASE I SUBUNIT RPA43"/>
    <property type="match status" value="1"/>
</dbReference>
<evidence type="ECO:0000313" key="7">
    <source>
        <dbReference type="EMBL" id="OAO16789.1"/>
    </source>
</evidence>
<dbReference type="Gene3D" id="3.30.1490.120">
    <property type="entry name" value="RNA polymerase Rpb7-like, N-terminal domain"/>
    <property type="match status" value="1"/>
</dbReference>
<evidence type="ECO:0000259" key="5">
    <source>
        <dbReference type="Pfam" id="PF17875"/>
    </source>
</evidence>
<evidence type="ECO:0000313" key="6">
    <source>
        <dbReference type="EMBL" id="OAO11749.1"/>
    </source>
</evidence>
<keyword evidence="3" id="KW-0804">Transcription</keyword>
<dbReference type="InterPro" id="IPR041901">
    <property type="entry name" value="RNAP_I_Rpa43_N"/>
</dbReference>
<dbReference type="EMBL" id="LXWW01000580">
    <property type="protein sequence ID" value="OAO11749.1"/>
    <property type="molecule type" value="Genomic_DNA"/>
</dbReference>
<dbReference type="STRING" id="478820.A0A196S6Z1"/>
<accession>A0A196S6Z1</accession>
<evidence type="ECO:0000256" key="1">
    <source>
        <dbReference type="ARBA" id="ARBA00004123"/>
    </source>
</evidence>
<proteinExistence type="predicted"/>
<dbReference type="Proteomes" id="UP000078348">
    <property type="component" value="Unassembled WGS sequence"/>
</dbReference>
<dbReference type="GO" id="GO:0006362">
    <property type="term" value="P:transcription elongation by RNA polymerase I"/>
    <property type="evidence" value="ECO:0007669"/>
    <property type="project" value="TreeGrafter"/>
</dbReference>
<protein>
    <submittedName>
        <fullName evidence="6">DNA-directed RNA polymerase I complex subunit Rpa43</fullName>
    </submittedName>
</protein>
<dbReference type="OrthoDB" id="10250504at2759"/>
<evidence type="ECO:0000256" key="3">
    <source>
        <dbReference type="ARBA" id="ARBA00023163"/>
    </source>
</evidence>
<dbReference type="Gene3D" id="2.40.50.1060">
    <property type="match status" value="1"/>
</dbReference>
<dbReference type="AlphaFoldDB" id="A0A196S6Z1"/>
<keyword evidence="4" id="KW-0539">Nucleus</keyword>
<gene>
    <name evidence="7" type="ORF">AV274_1487</name>
    <name evidence="6" type="ORF">AV274_6584</name>
</gene>
<dbReference type="Pfam" id="PF17875">
    <property type="entry name" value="RPA43_OB"/>
    <property type="match status" value="1"/>
</dbReference>
<evidence type="ECO:0000256" key="4">
    <source>
        <dbReference type="ARBA" id="ARBA00023242"/>
    </source>
</evidence>
<dbReference type="CDD" id="cd04328">
    <property type="entry name" value="RNAP_I_Rpa43_N"/>
    <property type="match status" value="1"/>
</dbReference>
<comment type="caution">
    <text evidence="6">The sequence shown here is derived from an EMBL/GenBank/DDBJ whole genome shotgun (WGS) entry which is preliminary data.</text>
</comment>
<feature type="domain" description="RPA43 OB" evidence="5">
    <location>
        <begin position="84"/>
        <end position="127"/>
    </location>
</feature>
<dbReference type="GO" id="GO:0005736">
    <property type="term" value="C:RNA polymerase I complex"/>
    <property type="evidence" value="ECO:0007669"/>
    <property type="project" value="TreeGrafter"/>
</dbReference>
<dbReference type="GO" id="GO:0006352">
    <property type="term" value="P:DNA-templated transcription initiation"/>
    <property type="evidence" value="ECO:0007669"/>
    <property type="project" value="InterPro"/>
</dbReference>